<name>A0A838CRC4_9BACI</name>
<feature type="transmembrane region" description="Helical" evidence="1">
    <location>
        <begin position="6"/>
        <end position="28"/>
    </location>
</feature>
<keyword evidence="1" id="KW-0472">Membrane</keyword>
<keyword evidence="3" id="KW-1185">Reference proteome</keyword>
<protein>
    <submittedName>
        <fullName evidence="2">Tryptophan transporter</fullName>
    </submittedName>
</protein>
<dbReference type="AlphaFoldDB" id="A0A838CRC4"/>
<evidence type="ECO:0000313" key="3">
    <source>
        <dbReference type="Proteomes" id="UP000571017"/>
    </source>
</evidence>
<evidence type="ECO:0000256" key="1">
    <source>
        <dbReference type="SAM" id="Phobius"/>
    </source>
</evidence>
<dbReference type="RefSeq" id="WP_181471551.1">
    <property type="nucleotide sequence ID" value="NZ_JACEFG010000001.1"/>
</dbReference>
<keyword evidence="1" id="KW-1133">Transmembrane helix</keyword>
<proteinExistence type="predicted"/>
<reference evidence="2 3" key="1">
    <citation type="journal article" date="2004" name="Extremophiles">
        <title>Halobacillus locisalis sp. nov., a halophilic bacterium isolated from a marine solar saltern of the Yellow Sea in Korea.</title>
        <authorList>
            <person name="Yoon J.H."/>
            <person name="Kang K.H."/>
            <person name="Oh T.K."/>
            <person name="Park Y.H."/>
        </authorList>
    </citation>
    <scope>NUCLEOTIDE SEQUENCE [LARGE SCALE GENOMIC DNA]</scope>
    <source>
        <strain evidence="2 3">KCTC 3788</strain>
    </source>
</reference>
<feature type="transmembrane region" description="Helical" evidence="1">
    <location>
        <begin position="106"/>
        <end position="128"/>
    </location>
</feature>
<organism evidence="2 3">
    <name type="scientific">Halobacillus locisalis</name>
    <dbReference type="NCBI Taxonomy" id="220753"/>
    <lineage>
        <taxon>Bacteria</taxon>
        <taxon>Bacillati</taxon>
        <taxon>Bacillota</taxon>
        <taxon>Bacilli</taxon>
        <taxon>Bacillales</taxon>
        <taxon>Bacillaceae</taxon>
        <taxon>Halobacillus</taxon>
    </lineage>
</organism>
<feature type="transmembrane region" description="Helical" evidence="1">
    <location>
        <begin position="74"/>
        <end position="94"/>
    </location>
</feature>
<feature type="transmembrane region" description="Helical" evidence="1">
    <location>
        <begin position="134"/>
        <end position="160"/>
    </location>
</feature>
<dbReference type="InterPro" id="IPR031360">
    <property type="entry name" value="TrpP"/>
</dbReference>
<accession>A0A838CRC4</accession>
<evidence type="ECO:0000313" key="2">
    <source>
        <dbReference type="EMBL" id="MBA2174560.1"/>
    </source>
</evidence>
<dbReference type="Proteomes" id="UP000571017">
    <property type="component" value="Unassembled WGS sequence"/>
</dbReference>
<gene>
    <name evidence="2" type="ORF">H0266_06515</name>
</gene>
<comment type="caution">
    <text evidence="2">The sequence shown here is derived from an EMBL/GenBank/DDBJ whole genome shotgun (WGS) entry which is preliminary data.</text>
</comment>
<keyword evidence="1" id="KW-0812">Transmembrane</keyword>
<dbReference type="Pfam" id="PF17099">
    <property type="entry name" value="TrpP"/>
    <property type="match status" value="1"/>
</dbReference>
<sequence length="183" mass="19244">MNNRVLVMLSLLAGIGAVLHTVVPPVFLGMRPDMMLAMMFLGILLFPKPSYVLLLSLVTGFISALTTTVPGGQIANVIEKPITAFAFLALVLVTKRFAGLKMTQPILAGLGTMISGAIFISIAVYVIGMLQGSFAALFLAVVLPATAFNVLFVGITYPIVTKILKRTSLSQASSIATAAEKSA</sequence>
<dbReference type="EMBL" id="JACEFG010000001">
    <property type="protein sequence ID" value="MBA2174560.1"/>
    <property type="molecule type" value="Genomic_DNA"/>
</dbReference>
<feature type="transmembrane region" description="Helical" evidence="1">
    <location>
        <begin position="40"/>
        <end position="62"/>
    </location>
</feature>